<evidence type="ECO:0008006" key="5">
    <source>
        <dbReference type="Google" id="ProtNLM"/>
    </source>
</evidence>
<organism evidence="3 4">
    <name type="scientific">Enterococcus faecium</name>
    <name type="common">Streptococcus faecium</name>
    <dbReference type="NCBI Taxonomy" id="1352"/>
    <lineage>
        <taxon>Bacteria</taxon>
        <taxon>Bacillati</taxon>
        <taxon>Bacillota</taxon>
        <taxon>Bacilli</taxon>
        <taxon>Lactobacillales</taxon>
        <taxon>Enterococcaceae</taxon>
        <taxon>Enterococcus</taxon>
    </lineage>
</organism>
<name>A0A242BCW9_ENTFC</name>
<feature type="domain" description="GNAT-like C-terminal" evidence="2">
    <location>
        <begin position="127"/>
        <end position="275"/>
    </location>
</feature>
<sequence length="277" mass="32429">MYQIKNLAGDLDFPEAVIEQMMLEIESISSEVLEQYSRELLDANKAKAAAKKIDEVYEEEPFVALTIYLYAASQSWLKIYQPLKIPRTVYLATMNAFTRFIHEHFQVTGKYRFDRGFWIWRYTSGLIFRIGELEYERTYFPKGHKELKLEGKQCLSLHIPSDADLSRNKIRDSYESAIRFFELYFPDYHYQVMYTDTWLLSPNLTKWLKQDSKIRLFAADYRLLSVDEQDNSGVPWIFGRVDAQVQDYPEKTSLQRQAKQQLLAGAHIGSALGILSL</sequence>
<dbReference type="EMBL" id="NGKW01000006">
    <property type="protein sequence ID" value="OTN92872.1"/>
    <property type="molecule type" value="Genomic_DNA"/>
</dbReference>
<accession>A0A242BCW9</accession>
<protein>
    <recommendedName>
        <fullName evidence="5">GNAT-like C-terminal domain-containing protein</fullName>
    </recommendedName>
</protein>
<evidence type="ECO:0000259" key="2">
    <source>
        <dbReference type="Pfam" id="PF18164"/>
    </source>
</evidence>
<reference evidence="3 4" key="1">
    <citation type="submission" date="2017-05" db="EMBL/GenBank/DDBJ databases">
        <title>The Genome Sequence of Enterococcus faecium 7H8_DIV0219.</title>
        <authorList>
            <consortium name="The Broad Institute Genomics Platform"/>
            <consortium name="The Broad Institute Genomic Center for Infectious Diseases"/>
            <person name="Earl A."/>
            <person name="Manson A."/>
            <person name="Schwartman J."/>
            <person name="Gilmore M."/>
            <person name="Abouelleil A."/>
            <person name="Cao P."/>
            <person name="Chapman S."/>
            <person name="Cusick C."/>
            <person name="Shea T."/>
            <person name="Young S."/>
            <person name="Neafsey D."/>
            <person name="Nusbaum C."/>
            <person name="Birren B."/>
        </authorList>
    </citation>
    <scope>NUCLEOTIDE SEQUENCE [LARGE SCALE GENOMIC DNA]</scope>
    <source>
        <strain evidence="3 4">7H8_DIV0219</strain>
    </source>
</reference>
<feature type="domain" description="N-acyltransferase N-terminal" evidence="1">
    <location>
        <begin position="5"/>
        <end position="125"/>
    </location>
</feature>
<dbReference type="Gene3D" id="3.40.630.120">
    <property type="match status" value="1"/>
</dbReference>
<dbReference type="Pfam" id="PF18082">
    <property type="entry name" value="NAT_N"/>
    <property type="match status" value="1"/>
</dbReference>
<dbReference type="Proteomes" id="UP000194885">
    <property type="component" value="Unassembled WGS sequence"/>
</dbReference>
<evidence type="ECO:0000313" key="4">
    <source>
        <dbReference type="Proteomes" id="UP000194885"/>
    </source>
</evidence>
<dbReference type="InterPro" id="IPR041644">
    <property type="entry name" value="GNAT_C"/>
</dbReference>
<dbReference type="AlphaFoldDB" id="A0A242BCW9"/>
<dbReference type="InterPro" id="IPR041273">
    <property type="entry name" value="NAT_N"/>
</dbReference>
<evidence type="ECO:0000259" key="1">
    <source>
        <dbReference type="Pfam" id="PF18082"/>
    </source>
</evidence>
<proteinExistence type="predicted"/>
<evidence type="ECO:0000313" key="3">
    <source>
        <dbReference type="EMBL" id="OTN92872.1"/>
    </source>
</evidence>
<comment type="caution">
    <text evidence="3">The sequence shown here is derived from an EMBL/GenBank/DDBJ whole genome shotgun (WGS) entry which is preliminary data.</text>
</comment>
<gene>
    <name evidence="3" type="ORF">A5810_002757</name>
</gene>
<dbReference type="Pfam" id="PF18164">
    <property type="entry name" value="GNAT_C"/>
    <property type="match status" value="1"/>
</dbReference>